<evidence type="ECO:0000256" key="9">
    <source>
        <dbReference type="ARBA" id="ARBA00023002"/>
    </source>
</evidence>
<evidence type="ECO:0000256" key="1">
    <source>
        <dbReference type="ARBA" id="ARBA00001971"/>
    </source>
</evidence>
<keyword evidence="11" id="KW-0503">Monooxygenase</keyword>
<dbReference type="PANTHER" id="PTHR24305">
    <property type="entry name" value="CYTOCHROME P450"/>
    <property type="match status" value="1"/>
</dbReference>
<reference evidence="14 15" key="1">
    <citation type="journal article" date="2020" name="ISME J.">
        <title>Uncovering the hidden diversity of litter-decomposition mechanisms in mushroom-forming fungi.</title>
        <authorList>
            <person name="Floudas D."/>
            <person name="Bentzer J."/>
            <person name="Ahren D."/>
            <person name="Johansson T."/>
            <person name="Persson P."/>
            <person name="Tunlid A."/>
        </authorList>
    </citation>
    <scope>NUCLEOTIDE SEQUENCE [LARGE SCALE GENOMIC DNA]</scope>
    <source>
        <strain evidence="14 15">CBS 175.51</strain>
    </source>
</reference>
<evidence type="ECO:0000256" key="10">
    <source>
        <dbReference type="ARBA" id="ARBA00023004"/>
    </source>
</evidence>
<evidence type="ECO:0000256" key="11">
    <source>
        <dbReference type="ARBA" id="ARBA00023033"/>
    </source>
</evidence>
<dbReference type="GO" id="GO:0005506">
    <property type="term" value="F:iron ion binding"/>
    <property type="evidence" value="ECO:0007669"/>
    <property type="project" value="InterPro"/>
</dbReference>
<proteinExistence type="inferred from homology"/>
<keyword evidence="9" id="KW-0560">Oxidoreductase</keyword>
<dbReference type="InterPro" id="IPR002401">
    <property type="entry name" value="Cyt_P450_E_grp-I"/>
</dbReference>
<protein>
    <recommendedName>
        <fullName evidence="16">Cytochrome P450</fullName>
    </recommendedName>
</protein>
<keyword evidence="6" id="KW-0812">Transmembrane</keyword>
<feature type="binding site" description="axial binding residue" evidence="13">
    <location>
        <position position="486"/>
    </location>
    <ligand>
        <name>heme</name>
        <dbReference type="ChEBI" id="CHEBI:30413"/>
    </ligand>
    <ligandPart>
        <name>Fe</name>
        <dbReference type="ChEBI" id="CHEBI:18248"/>
    </ligandPart>
</feature>
<name>A0A8H5EVS0_9AGAR</name>
<dbReference type="GO" id="GO:0004497">
    <property type="term" value="F:monooxygenase activity"/>
    <property type="evidence" value="ECO:0007669"/>
    <property type="project" value="UniProtKB-KW"/>
</dbReference>
<evidence type="ECO:0000256" key="3">
    <source>
        <dbReference type="ARBA" id="ARBA00004721"/>
    </source>
</evidence>
<evidence type="ECO:0000256" key="8">
    <source>
        <dbReference type="ARBA" id="ARBA00022989"/>
    </source>
</evidence>
<comment type="caution">
    <text evidence="14">The sequence shown here is derived from an EMBL/GenBank/DDBJ whole genome shotgun (WGS) entry which is preliminary data.</text>
</comment>
<keyword evidence="10 13" id="KW-0408">Iron</keyword>
<evidence type="ECO:0000256" key="13">
    <source>
        <dbReference type="PIRSR" id="PIRSR602401-1"/>
    </source>
</evidence>
<dbReference type="OrthoDB" id="1470350at2759"/>
<keyword evidence="8" id="KW-1133">Transmembrane helix</keyword>
<keyword evidence="5 13" id="KW-0349">Heme</keyword>
<evidence type="ECO:0000313" key="15">
    <source>
        <dbReference type="Proteomes" id="UP000541558"/>
    </source>
</evidence>
<evidence type="ECO:0008006" key="16">
    <source>
        <dbReference type="Google" id="ProtNLM"/>
    </source>
</evidence>
<accession>A0A8H5EVS0</accession>
<dbReference type="CDD" id="cd11069">
    <property type="entry name" value="CYP_FUM15-like"/>
    <property type="match status" value="1"/>
</dbReference>
<dbReference type="GO" id="GO:0016020">
    <property type="term" value="C:membrane"/>
    <property type="evidence" value="ECO:0007669"/>
    <property type="project" value="UniProtKB-SubCell"/>
</dbReference>
<evidence type="ECO:0000256" key="5">
    <source>
        <dbReference type="ARBA" id="ARBA00022617"/>
    </source>
</evidence>
<keyword evidence="12" id="KW-0472">Membrane</keyword>
<dbReference type="InterPro" id="IPR050121">
    <property type="entry name" value="Cytochrome_P450_monoxygenase"/>
</dbReference>
<dbReference type="InterPro" id="IPR036396">
    <property type="entry name" value="Cyt_P450_sf"/>
</dbReference>
<keyword evidence="15" id="KW-1185">Reference proteome</keyword>
<dbReference type="InterPro" id="IPR001128">
    <property type="entry name" value="Cyt_P450"/>
</dbReference>
<organism evidence="14 15">
    <name type="scientific">Ephemerocybe angulata</name>
    <dbReference type="NCBI Taxonomy" id="980116"/>
    <lineage>
        <taxon>Eukaryota</taxon>
        <taxon>Fungi</taxon>
        <taxon>Dikarya</taxon>
        <taxon>Basidiomycota</taxon>
        <taxon>Agaricomycotina</taxon>
        <taxon>Agaricomycetes</taxon>
        <taxon>Agaricomycetidae</taxon>
        <taxon>Agaricales</taxon>
        <taxon>Agaricineae</taxon>
        <taxon>Psathyrellaceae</taxon>
        <taxon>Ephemerocybe</taxon>
    </lineage>
</organism>
<gene>
    <name evidence="14" type="ORF">D9611_006967</name>
</gene>
<sequence>MSIFAGILRSLAIVAVTWVGWRLLRSLIVKNPLAKVRGPPSDNWMTGSFLSMVNPDAWAYHDRVAKQYGKVFAFGGLMGGKVLYTYDPKALHQVTIKDLNSYEETDDFRRTAYLTLGMGLFSSMGDHHRKQRKMLNPVFSIAYLREMTPVFYEVGHRLRKSMLKQVSRGHTEVDVLGWMTRTALELIGQSGFAYSFDSLEIDAAQHPFGASLKNLLPTMNDQLLTAVRILLVPYVYGIATPWFKRKVVDALPWKALRQVRDMVDVMEKTSLEILDAAKKSLKLGDGYSDRKDIISLLLKANMEADEGDKLPDNELLAQVSTLTFAAMDTTSNGLCRIMSLLAEHPEVQAKLRAEIVDAFSQNDGNDLDYETLTFLPYLDAVCRESLRLHPPVPFAIREAMQDTSIPLSKPITTTDGQTTQEIFVPKGTSIFISITQCNRDTDVWGPDAEEWKPERWLSPLPESVTEAKVPGVYSNLMTFLGGGRSCIGFKFAQLEIKVVLSLVLQTFKLSPSDSKIIWQYNAVAQPTTEDAELTAGGTRKLRLPLKLSVL</sequence>
<dbReference type="Gene3D" id="1.10.630.10">
    <property type="entry name" value="Cytochrome P450"/>
    <property type="match status" value="1"/>
</dbReference>
<dbReference type="PRINTS" id="PR00463">
    <property type="entry name" value="EP450I"/>
</dbReference>
<evidence type="ECO:0000256" key="6">
    <source>
        <dbReference type="ARBA" id="ARBA00022692"/>
    </source>
</evidence>
<evidence type="ECO:0000313" key="14">
    <source>
        <dbReference type="EMBL" id="KAF5314126.1"/>
    </source>
</evidence>
<comment type="pathway">
    <text evidence="3">Secondary metabolite biosynthesis; terpenoid biosynthesis.</text>
</comment>
<dbReference type="PANTHER" id="PTHR24305:SF166">
    <property type="entry name" value="CYTOCHROME P450 12A4, MITOCHONDRIAL-RELATED"/>
    <property type="match status" value="1"/>
</dbReference>
<evidence type="ECO:0000256" key="12">
    <source>
        <dbReference type="ARBA" id="ARBA00023136"/>
    </source>
</evidence>
<dbReference type="Proteomes" id="UP000541558">
    <property type="component" value="Unassembled WGS sequence"/>
</dbReference>
<dbReference type="GO" id="GO:0016705">
    <property type="term" value="F:oxidoreductase activity, acting on paired donors, with incorporation or reduction of molecular oxygen"/>
    <property type="evidence" value="ECO:0007669"/>
    <property type="project" value="InterPro"/>
</dbReference>
<comment type="subcellular location">
    <subcellularLocation>
        <location evidence="2">Membrane</location>
    </subcellularLocation>
</comment>
<dbReference type="GO" id="GO:0020037">
    <property type="term" value="F:heme binding"/>
    <property type="evidence" value="ECO:0007669"/>
    <property type="project" value="InterPro"/>
</dbReference>
<keyword evidence="7 13" id="KW-0479">Metal-binding</keyword>
<comment type="similarity">
    <text evidence="4">Belongs to the cytochrome P450 family.</text>
</comment>
<dbReference type="AlphaFoldDB" id="A0A8H5EVS0"/>
<evidence type="ECO:0000256" key="7">
    <source>
        <dbReference type="ARBA" id="ARBA00022723"/>
    </source>
</evidence>
<evidence type="ECO:0000256" key="4">
    <source>
        <dbReference type="ARBA" id="ARBA00010617"/>
    </source>
</evidence>
<comment type="cofactor">
    <cofactor evidence="1 13">
        <name>heme</name>
        <dbReference type="ChEBI" id="CHEBI:30413"/>
    </cofactor>
</comment>
<dbReference type="PRINTS" id="PR00385">
    <property type="entry name" value="P450"/>
</dbReference>
<dbReference type="SUPFAM" id="SSF48264">
    <property type="entry name" value="Cytochrome P450"/>
    <property type="match status" value="1"/>
</dbReference>
<dbReference type="Pfam" id="PF00067">
    <property type="entry name" value="p450"/>
    <property type="match status" value="1"/>
</dbReference>
<dbReference type="EMBL" id="JAACJK010000222">
    <property type="protein sequence ID" value="KAF5314126.1"/>
    <property type="molecule type" value="Genomic_DNA"/>
</dbReference>
<evidence type="ECO:0000256" key="2">
    <source>
        <dbReference type="ARBA" id="ARBA00004370"/>
    </source>
</evidence>